<dbReference type="InterPro" id="IPR027359">
    <property type="entry name" value="Volt_channel_dom_sf"/>
</dbReference>
<name>A0A1D1W489_RAMVA</name>
<dbReference type="Gene3D" id="1.20.120.350">
    <property type="entry name" value="Voltage-gated potassium channels. Chain C"/>
    <property type="match status" value="1"/>
</dbReference>
<keyword evidence="3" id="KW-1003">Cell membrane</keyword>
<dbReference type="Pfam" id="PF00520">
    <property type="entry name" value="Ion_trans"/>
    <property type="match status" value="1"/>
</dbReference>
<dbReference type="GO" id="GO:0015386">
    <property type="term" value="F:potassium:proton antiporter activity"/>
    <property type="evidence" value="ECO:0007669"/>
    <property type="project" value="TreeGrafter"/>
</dbReference>
<dbReference type="OrthoDB" id="441412at2759"/>
<evidence type="ECO:0000256" key="6">
    <source>
        <dbReference type="ARBA" id="ARBA00023065"/>
    </source>
</evidence>
<proteinExistence type="predicted"/>
<dbReference type="GO" id="GO:0051453">
    <property type="term" value="P:regulation of intracellular pH"/>
    <property type="evidence" value="ECO:0007669"/>
    <property type="project" value="TreeGrafter"/>
</dbReference>
<accession>A0A1D1W489</accession>
<keyword evidence="2" id="KW-0813">Transport</keyword>
<gene>
    <name evidence="10" type="primary">RvY_17981</name>
    <name evidence="10" type="synonym">RvY_17981.1</name>
    <name evidence="10" type="ORF">RvY_17981-1</name>
</gene>
<feature type="transmembrane region" description="Helical" evidence="8">
    <location>
        <begin position="104"/>
        <end position="129"/>
    </location>
</feature>
<feature type="transmembrane region" description="Helical" evidence="8">
    <location>
        <begin position="183"/>
        <end position="205"/>
    </location>
</feature>
<dbReference type="SUPFAM" id="SSF81324">
    <property type="entry name" value="Voltage-gated potassium channels"/>
    <property type="match status" value="1"/>
</dbReference>
<dbReference type="SUPFAM" id="SSF51206">
    <property type="entry name" value="cAMP-binding domain-like"/>
    <property type="match status" value="1"/>
</dbReference>
<dbReference type="GO" id="GO:0098719">
    <property type="term" value="P:sodium ion import across plasma membrane"/>
    <property type="evidence" value="ECO:0007669"/>
    <property type="project" value="TreeGrafter"/>
</dbReference>
<evidence type="ECO:0000256" key="2">
    <source>
        <dbReference type="ARBA" id="ARBA00022448"/>
    </source>
</evidence>
<keyword evidence="11" id="KW-1185">Reference proteome</keyword>
<feature type="transmembrane region" description="Helical" evidence="8">
    <location>
        <begin position="478"/>
        <end position="499"/>
    </location>
</feature>
<comment type="subcellular location">
    <subcellularLocation>
        <location evidence="1">Cell membrane</location>
        <topology evidence="1">Multi-pass membrane protein</topology>
    </subcellularLocation>
</comment>
<evidence type="ECO:0000256" key="8">
    <source>
        <dbReference type="SAM" id="Phobius"/>
    </source>
</evidence>
<dbReference type="InterPro" id="IPR018490">
    <property type="entry name" value="cNMP-bd_dom_sf"/>
</dbReference>
<evidence type="ECO:0000256" key="7">
    <source>
        <dbReference type="ARBA" id="ARBA00023136"/>
    </source>
</evidence>
<keyword evidence="5 8" id="KW-1133">Transmembrane helix</keyword>
<dbReference type="InterPro" id="IPR014710">
    <property type="entry name" value="RmlC-like_jellyroll"/>
</dbReference>
<keyword evidence="4 8" id="KW-0812">Transmembrane</keyword>
<evidence type="ECO:0000256" key="5">
    <source>
        <dbReference type="ARBA" id="ARBA00022989"/>
    </source>
</evidence>
<dbReference type="EMBL" id="BDGG01000017">
    <property type="protein sequence ID" value="GAV08261.1"/>
    <property type="molecule type" value="Genomic_DNA"/>
</dbReference>
<feature type="domain" description="Ion transport" evidence="9">
    <location>
        <begin position="442"/>
        <end position="607"/>
    </location>
</feature>
<feature type="transmembrane region" description="Helical" evidence="8">
    <location>
        <begin position="20"/>
        <end position="53"/>
    </location>
</feature>
<dbReference type="AlphaFoldDB" id="A0A1D1W489"/>
<evidence type="ECO:0000256" key="1">
    <source>
        <dbReference type="ARBA" id="ARBA00004651"/>
    </source>
</evidence>
<feature type="transmembrane region" description="Helical" evidence="8">
    <location>
        <begin position="74"/>
        <end position="92"/>
    </location>
</feature>
<dbReference type="PANTHER" id="PTHR10110:SF86">
    <property type="entry name" value="SODIUM_HYDROGEN EXCHANGER 7"/>
    <property type="match status" value="1"/>
</dbReference>
<comment type="caution">
    <text evidence="10">The sequence shown here is derived from an EMBL/GenBank/DDBJ whole genome shotgun (WGS) entry which is preliminary data.</text>
</comment>
<feature type="transmembrane region" description="Helical" evidence="8">
    <location>
        <begin position="545"/>
        <end position="564"/>
    </location>
</feature>
<evidence type="ECO:0000259" key="9">
    <source>
        <dbReference type="Pfam" id="PF00520"/>
    </source>
</evidence>
<dbReference type="InterPro" id="IPR005821">
    <property type="entry name" value="Ion_trans_dom"/>
</dbReference>
<keyword evidence="6" id="KW-0406">Ion transport</keyword>
<organism evidence="10 11">
    <name type="scientific">Ramazzottius varieornatus</name>
    <name type="common">Water bear</name>
    <name type="synonym">Tardigrade</name>
    <dbReference type="NCBI Taxonomy" id="947166"/>
    <lineage>
        <taxon>Eukaryota</taxon>
        <taxon>Metazoa</taxon>
        <taxon>Ecdysozoa</taxon>
        <taxon>Tardigrada</taxon>
        <taxon>Eutardigrada</taxon>
        <taxon>Parachela</taxon>
        <taxon>Hypsibioidea</taxon>
        <taxon>Ramazzottiidae</taxon>
        <taxon>Ramazzottius</taxon>
    </lineage>
</organism>
<dbReference type="InterPro" id="IPR018422">
    <property type="entry name" value="Cation/H_exchanger_CPA1"/>
</dbReference>
<evidence type="ECO:0000256" key="3">
    <source>
        <dbReference type="ARBA" id="ARBA00022475"/>
    </source>
</evidence>
<evidence type="ECO:0000313" key="11">
    <source>
        <dbReference type="Proteomes" id="UP000186922"/>
    </source>
</evidence>
<dbReference type="STRING" id="947166.A0A1D1W489"/>
<dbReference type="GO" id="GO:0015385">
    <property type="term" value="F:sodium:proton antiporter activity"/>
    <property type="evidence" value="ECO:0007669"/>
    <property type="project" value="InterPro"/>
</dbReference>
<feature type="transmembrane region" description="Helical" evidence="8">
    <location>
        <begin position="141"/>
        <end position="163"/>
    </location>
</feature>
<protein>
    <recommendedName>
        <fullName evidence="9">Ion transport domain-containing protein</fullName>
    </recommendedName>
</protein>
<dbReference type="GO" id="GO:0005216">
    <property type="term" value="F:monoatomic ion channel activity"/>
    <property type="evidence" value="ECO:0007669"/>
    <property type="project" value="InterPro"/>
</dbReference>
<evidence type="ECO:0000313" key="10">
    <source>
        <dbReference type="EMBL" id="GAV08261.1"/>
    </source>
</evidence>
<reference evidence="10 11" key="1">
    <citation type="journal article" date="2016" name="Nat. Commun.">
        <title>Extremotolerant tardigrade genome and improved radiotolerance of human cultured cells by tardigrade-unique protein.</title>
        <authorList>
            <person name="Hashimoto T."/>
            <person name="Horikawa D.D."/>
            <person name="Saito Y."/>
            <person name="Kuwahara H."/>
            <person name="Kozuka-Hata H."/>
            <person name="Shin-I T."/>
            <person name="Minakuchi Y."/>
            <person name="Ohishi K."/>
            <person name="Motoyama A."/>
            <person name="Aizu T."/>
            <person name="Enomoto A."/>
            <person name="Kondo K."/>
            <person name="Tanaka S."/>
            <person name="Hara Y."/>
            <person name="Koshikawa S."/>
            <person name="Sagara H."/>
            <person name="Miura T."/>
            <person name="Yokobori S."/>
            <person name="Miyagawa K."/>
            <person name="Suzuki Y."/>
            <person name="Kubo T."/>
            <person name="Oyama M."/>
            <person name="Kohara Y."/>
            <person name="Fujiyama A."/>
            <person name="Arakawa K."/>
            <person name="Katayama T."/>
            <person name="Toyoda A."/>
            <person name="Kunieda T."/>
        </authorList>
    </citation>
    <scope>NUCLEOTIDE SEQUENCE [LARGE SCALE GENOMIC DNA]</scope>
    <source>
        <strain evidence="10 11">YOKOZUNA-1</strain>
    </source>
</reference>
<dbReference type="Proteomes" id="UP000186922">
    <property type="component" value="Unassembled WGS sequence"/>
</dbReference>
<sequence>MGILETTILSRMTNMWESEVILILSVPYVTFWFADAVFGISGALAVLVLGLWMSSHRAIVQSATARTVQRLWECMKLIADTLIYSIFGVLITETAVTHLQPEDYWMILLISLAALLVRGASFCLLQPILSRIGIGQQVFTWPHIFVLVWGGFRGAVTLSLGLLATDAGGVLANYDADVSSKVVFHSAGIVMFTNIFNASTMRYFLSKIGVLDFPLSRLISLNIALDHLREMQKEQIDIYAADHYMTDTDWIKVQELTTFDKQDFGVHPDFTKFRDVEMHFMMRQHEDSLAMRRNALYPIHPTHGQFLPRIDHHRIDHTDLHVSSDIDLKRELTPEQVKEVQSIARLRLIKAKKTSYWKQFRNGTLSQGGVELLDDLTDTLLHSEHGMVGSEDIIHHLRSEKWAGFKRTLMKFHRIEMQKYSNEYIAPSEPRRLFFYHIAISRWLEYFIYFVNIFNCSDTIADWIIHGETVEINWRTTLFLYLNVCFLLIYITEAAIKVYELGWRGYWGSTWYSWNRVDFLLLMVSCIDIIVAFVCLYVDHDEGKVVVGPAALSVLRIFRFFRLIRLLRAFQLLKPVVPFVLKFLDESVNSHLYYAFDLARAFVIGQEETNVILPTLIGYRPLIAQIKSRSQADAQFINKELGLLNEQRPDVAAAVKTRQAARSILNHTRDTVLDMHKKGVLDDDDVKNFMEEFGAKVKKLSHFPHSILVLGGRERLWNVPWIYGNKQVFEIIKALFSERKYKRGERVEVCGEAAAGIYFIVSGVLSRTFPQNYIDSELGEIYDSDSLEVTYDYVKKEIPLRSSDYIVPGTMMNVQSVLLGFPRRSHVTCETALSVLFLDGVTLMKTIKTLPALEAHIWRTVAVCVALNIVIKMGALTDNSTSAERHRLSRGAVRLVHEGVHVSGLDQFSDVFLIAGVVKELSTLDREVLHAPRKVSPAYRELEVSQGRDATYDAEEQEVYPGYAVFLLVPPGEQDISNINIHDSQTALVEPEVKAAPSSMDLTVKSGNARDWLYNWLPLIRPSAKNVASSAPTAAQPMASSTGLDPRRASNVGQIITYAKEEERRRSRVQYNSVLTDLNQARLTSNRKSWLN</sequence>
<dbReference type="GO" id="GO:0005886">
    <property type="term" value="C:plasma membrane"/>
    <property type="evidence" value="ECO:0007669"/>
    <property type="project" value="UniProtKB-SubCell"/>
</dbReference>
<dbReference type="PANTHER" id="PTHR10110">
    <property type="entry name" value="SODIUM/HYDROGEN EXCHANGER"/>
    <property type="match status" value="1"/>
</dbReference>
<evidence type="ECO:0000256" key="4">
    <source>
        <dbReference type="ARBA" id="ARBA00022692"/>
    </source>
</evidence>
<dbReference type="Gene3D" id="2.60.120.10">
    <property type="entry name" value="Jelly Rolls"/>
    <property type="match status" value="1"/>
</dbReference>
<keyword evidence="7 8" id="KW-0472">Membrane</keyword>
<feature type="transmembrane region" description="Helical" evidence="8">
    <location>
        <begin position="519"/>
        <end position="538"/>
    </location>
</feature>